<evidence type="ECO:0000256" key="3">
    <source>
        <dbReference type="ARBA" id="ARBA00023014"/>
    </source>
</evidence>
<reference evidence="6" key="1">
    <citation type="submission" date="2013-03" db="EMBL/GenBank/DDBJ databases">
        <title>The Genome Sequence of Anopheles christyi ACHKN1017.</title>
        <authorList>
            <consortium name="The Broad Institute Genomics Platform"/>
            <person name="Neafsey D.E."/>
            <person name="Besansky N."/>
            <person name="Walker B."/>
            <person name="Young S.K."/>
            <person name="Zeng Q."/>
            <person name="Gargeya S."/>
            <person name="Fitzgerald M."/>
            <person name="Haas B."/>
            <person name="Abouelleil A."/>
            <person name="Allen A.W."/>
            <person name="Alvarado L."/>
            <person name="Arachchi H.M."/>
            <person name="Berlin A.M."/>
            <person name="Chapman S.B."/>
            <person name="Gainer-Dewar J."/>
            <person name="Goldberg J."/>
            <person name="Griggs A."/>
            <person name="Gujja S."/>
            <person name="Hansen M."/>
            <person name="Howarth C."/>
            <person name="Imamovic A."/>
            <person name="Ireland A."/>
            <person name="Larimer J."/>
            <person name="McCowan C."/>
            <person name="Murphy C."/>
            <person name="Pearson M."/>
            <person name="Poon T.W."/>
            <person name="Priest M."/>
            <person name="Roberts A."/>
            <person name="Saif S."/>
            <person name="Shea T."/>
            <person name="Sisk P."/>
            <person name="Sykes S."/>
            <person name="Wortman J."/>
            <person name="Nusbaum C."/>
            <person name="Birren B."/>
        </authorList>
    </citation>
    <scope>NUCLEOTIDE SEQUENCE [LARGE SCALE GENOMIC DNA]</scope>
    <source>
        <strain evidence="6">ACHKN1017</strain>
    </source>
</reference>
<dbReference type="InterPro" id="IPR012675">
    <property type="entry name" value="Beta-grasp_dom_sf"/>
</dbReference>
<dbReference type="InterPro" id="IPR016208">
    <property type="entry name" value="Ald_Oxase/xanthine_DH-like"/>
</dbReference>
<keyword evidence="2" id="KW-0001">2Fe-2S</keyword>
<evidence type="ECO:0000313" key="5">
    <source>
        <dbReference type="EnsemblMetazoa" id="ACHR009883-PA"/>
    </source>
</evidence>
<reference evidence="5" key="2">
    <citation type="submission" date="2020-05" db="UniProtKB">
        <authorList>
            <consortium name="EnsemblMetazoa"/>
        </authorList>
    </citation>
    <scope>IDENTIFICATION</scope>
    <source>
        <strain evidence="5">ACHKN1017</strain>
    </source>
</reference>
<dbReference type="PANTHER" id="PTHR11908:SF132">
    <property type="entry name" value="ALDEHYDE OXIDASE 1-RELATED"/>
    <property type="match status" value="1"/>
</dbReference>
<dbReference type="GO" id="GO:0016491">
    <property type="term" value="F:oxidoreductase activity"/>
    <property type="evidence" value="ECO:0007669"/>
    <property type="project" value="InterPro"/>
</dbReference>
<keyword evidence="3" id="KW-0411">Iron-sulfur</keyword>
<dbReference type="PANTHER" id="PTHR11908">
    <property type="entry name" value="XANTHINE DEHYDROGENASE"/>
    <property type="match status" value="1"/>
</dbReference>
<evidence type="ECO:0000313" key="6">
    <source>
        <dbReference type="Proteomes" id="UP000075881"/>
    </source>
</evidence>
<dbReference type="InterPro" id="IPR001041">
    <property type="entry name" value="2Fe-2S_ferredoxin-type"/>
</dbReference>
<sequence>MVLLEINFTINGKVFNVNSKSVPVDTSLNTFIRNHAHLSGTKFMCLEGGCGACVVNLSGLHPVTGDVFSYAVNSVTHFRSVQLHKQ</sequence>
<dbReference type="Pfam" id="PF00111">
    <property type="entry name" value="Fer2"/>
    <property type="match status" value="1"/>
</dbReference>
<organism evidence="5 6">
    <name type="scientific">Anopheles christyi</name>
    <dbReference type="NCBI Taxonomy" id="43041"/>
    <lineage>
        <taxon>Eukaryota</taxon>
        <taxon>Metazoa</taxon>
        <taxon>Ecdysozoa</taxon>
        <taxon>Arthropoda</taxon>
        <taxon>Hexapoda</taxon>
        <taxon>Insecta</taxon>
        <taxon>Pterygota</taxon>
        <taxon>Neoptera</taxon>
        <taxon>Endopterygota</taxon>
        <taxon>Diptera</taxon>
        <taxon>Nematocera</taxon>
        <taxon>Culicoidea</taxon>
        <taxon>Culicidae</taxon>
        <taxon>Anophelinae</taxon>
        <taxon>Anopheles</taxon>
    </lineage>
</organism>
<keyword evidence="2" id="KW-0408">Iron</keyword>
<keyword evidence="1" id="KW-0500">Molybdenum</keyword>
<dbReference type="EnsemblMetazoa" id="ACHR009883-RA">
    <property type="protein sequence ID" value="ACHR009883-PA"/>
    <property type="gene ID" value="ACHR009883"/>
</dbReference>
<dbReference type="STRING" id="43041.A0A182KGJ5"/>
<dbReference type="VEuPathDB" id="VectorBase:ACHR009883"/>
<accession>A0A182KGJ5</accession>
<dbReference type="SUPFAM" id="SSF54292">
    <property type="entry name" value="2Fe-2S ferredoxin-like"/>
    <property type="match status" value="1"/>
</dbReference>
<dbReference type="Gene3D" id="3.10.20.30">
    <property type="match status" value="1"/>
</dbReference>
<dbReference type="PROSITE" id="PS00197">
    <property type="entry name" value="2FE2S_FER_1"/>
    <property type="match status" value="1"/>
</dbReference>
<dbReference type="GO" id="GO:0051537">
    <property type="term" value="F:2 iron, 2 sulfur cluster binding"/>
    <property type="evidence" value="ECO:0007669"/>
    <property type="project" value="UniProtKB-KW"/>
</dbReference>
<name>A0A182KGJ5_9DIPT</name>
<evidence type="ECO:0000256" key="2">
    <source>
        <dbReference type="ARBA" id="ARBA00022714"/>
    </source>
</evidence>
<dbReference type="AlphaFoldDB" id="A0A182KGJ5"/>
<dbReference type="GO" id="GO:0005506">
    <property type="term" value="F:iron ion binding"/>
    <property type="evidence" value="ECO:0007669"/>
    <property type="project" value="InterPro"/>
</dbReference>
<protein>
    <recommendedName>
        <fullName evidence="4">2Fe-2S ferredoxin-type domain-containing protein</fullName>
    </recommendedName>
</protein>
<keyword evidence="6" id="KW-1185">Reference proteome</keyword>
<evidence type="ECO:0000256" key="1">
    <source>
        <dbReference type="ARBA" id="ARBA00022505"/>
    </source>
</evidence>
<proteinExistence type="predicted"/>
<evidence type="ECO:0000259" key="4">
    <source>
        <dbReference type="Pfam" id="PF00111"/>
    </source>
</evidence>
<dbReference type="Proteomes" id="UP000075881">
    <property type="component" value="Unassembled WGS sequence"/>
</dbReference>
<feature type="domain" description="2Fe-2S ferredoxin-type" evidence="4">
    <location>
        <begin position="17"/>
        <end position="58"/>
    </location>
</feature>
<dbReference type="InterPro" id="IPR006058">
    <property type="entry name" value="2Fe2S_fd_BS"/>
</dbReference>
<keyword evidence="2" id="KW-0479">Metal-binding</keyword>
<dbReference type="InterPro" id="IPR036010">
    <property type="entry name" value="2Fe-2S_ferredoxin-like_sf"/>
</dbReference>